<keyword evidence="6 12" id="KW-0808">Transferase</keyword>
<evidence type="ECO:0000313" key="15">
    <source>
        <dbReference type="EMBL" id="WAI18697.1"/>
    </source>
</evidence>
<comment type="similarity">
    <text evidence="3 12">Belongs to the class-V pyridoxal-phosphate-dependent aminotransferase family. SerC subfamily.</text>
</comment>
<comment type="catalytic activity">
    <reaction evidence="10 12">
        <text>4-(phosphooxy)-L-threonine + 2-oxoglutarate = (R)-3-hydroxy-2-oxo-4-phosphooxybutanoate + L-glutamate</text>
        <dbReference type="Rhea" id="RHEA:16573"/>
        <dbReference type="ChEBI" id="CHEBI:16810"/>
        <dbReference type="ChEBI" id="CHEBI:29985"/>
        <dbReference type="ChEBI" id="CHEBI:58452"/>
        <dbReference type="ChEBI" id="CHEBI:58538"/>
        <dbReference type="EC" id="2.6.1.52"/>
    </reaction>
</comment>
<dbReference type="PROSITE" id="PS00595">
    <property type="entry name" value="AA_TRANSFER_CLASS_5"/>
    <property type="match status" value="1"/>
</dbReference>
<dbReference type="PANTHER" id="PTHR43247:SF1">
    <property type="entry name" value="PHOSPHOSERINE AMINOTRANSFERASE"/>
    <property type="match status" value="1"/>
</dbReference>
<dbReference type="Proteomes" id="UP001163440">
    <property type="component" value="Chromosome"/>
</dbReference>
<comment type="function">
    <text evidence="12">Catalyzes the reversible conversion of 3-phosphohydroxypyruvate to phosphoserine and of 3-hydroxy-2-oxo-4-phosphonooxybutanoate to phosphohydroxythreonine.</text>
</comment>
<dbReference type="FunFam" id="3.90.1150.10:FF:000006">
    <property type="entry name" value="Phosphoserine aminotransferase"/>
    <property type="match status" value="1"/>
</dbReference>
<dbReference type="PANTHER" id="PTHR43247">
    <property type="entry name" value="PHOSPHOSERINE AMINOTRANSFERASE"/>
    <property type="match status" value="1"/>
</dbReference>
<evidence type="ECO:0000256" key="6">
    <source>
        <dbReference type="ARBA" id="ARBA00022679"/>
    </source>
</evidence>
<evidence type="ECO:0000313" key="16">
    <source>
        <dbReference type="Proteomes" id="UP001163440"/>
    </source>
</evidence>
<comment type="pathway">
    <text evidence="1 12">Cofactor biosynthesis; pyridoxine 5'-phosphate biosynthesis; pyridoxine 5'-phosphate from D-erythrose 4-phosphate: step 3/5.</text>
</comment>
<keyword evidence="8 12" id="KW-0664">Pyridoxine biosynthesis</keyword>
<feature type="binding site" evidence="12">
    <location>
        <position position="196"/>
    </location>
    <ligand>
        <name>pyridoxal 5'-phosphate</name>
        <dbReference type="ChEBI" id="CHEBI:597326"/>
    </ligand>
</feature>
<feature type="binding site" evidence="12">
    <location>
        <position position="153"/>
    </location>
    <ligand>
        <name>pyridoxal 5'-phosphate</name>
        <dbReference type="ChEBI" id="CHEBI:597326"/>
    </ligand>
</feature>
<evidence type="ECO:0000256" key="11">
    <source>
        <dbReference type="ARBA" id="ARBA00049007"/>
    </source>
</evidence>
<dbReference type="RefSeq" id="WP_158365705.1">
    <property type="nucleotide sequence ID" value="NZ_CP034882.1"/>
</dbReference>
<organism evidence="15 16">
    <name type="scientific">Buchnera aphidicola</name>
    <name type="common">Brevicoryne brassicae</name>
    <dbReference type="NCBI Taxonomy" id="911343"/>
    <lineage>
        <taxon>Bacteria</taxon>
        <taxon>Pseudomonadati</taxon>
        <taxon>Pseudomonadota</taxon>
        <taxon>Gammaproteobacteria</taxon>
        <taxon>Enterobacterales</taxon>
        <taxon>Erwiniaceae</taxon>
        <taxon>Buchnera</taxon>
    </lineage>
</organism>
<feature type="binding site" evidence="12">
    <location>
        <position position="102"/>
    </location>
    <ligand>
        <name>pyridoxal 5'-phosphate</name>
        <dbReference type="ChEBI" id="CHEBI:597326"/>
    </ligand>
</feature>
<evidence type="ECO:0000256" key="7">
    <source>
        <dbReference type="ARBA" id="ARBA00022898"/>
    </source>
</evidence>
<dbReference type="GO" id="GO:0005737">
    <property type="term" value="C:cytoplasm"/>
    <property type="evidence" value="ECO:0007669"/>
    <property type="project" value="UniProtKB-SubCell"/>
</dbReference>
<keyword evidence="4 12" id="KW-0032">Aminotransferase</keyword>
<keyword evidence="9 12" id="KW-0718">Serine biosynthesis</keyword>
<dbReference type="FunFam" id="3.40.640.10:FF:000010">
    <property type="entry name" value="Phosphoserine aminotransferase"/>
    <property type="match status" value="1"/>
</dbReference>
<keyword evidence="12" id="KW-0963">Cytoplasm</keyword>
<comment type="cofactor">
    <cofactor evidence="12">
        <name>pyridoxal 5'-phosphate</name>
        <dbReference type="ChEBI" id="CHEBI:597326"/>
    </cofactor>
    <text evidence="12">Binds 1 pyridoxal phosphate per subunit.</text>
</comment>
<reference evidence="15" key="1">
    <citation type="submission" date="2022-11" db="EMBL/GenBank/DDBJ databases">
        <title>The whole genome sequencing of pests is an important tool to study the evolution of the plant-insect interaction and insecticide resistance.</title>
        <authorList>
            <person name="Kananovich Y."/>
        </authorList>
    </citation>
    <scope>NUCLEOTIDE SEQUENCE</scope>
    <source>
        <strain evidence="15">BSU_Bre_2018</strain>
    </source>
</reference>
<dbReference type="Gene3D" id="3.40.640.10">
    <property type="entry name" value="Type I PLP-dependent aspartate aminotransferase-like (Major domain)"/>
    <property type="match status" value="1"/>
</dbReference>
<feature type="modified residue" description="N6-(pyridoxal phosphate)lysine" evidence="12">
    <location>
        <position position="197"/>
    </location>
</feature>
<comment type="pathway">
    <text evidence="2 12 13">Amino-acid biosynthesis; L-serine biosynthesis; L-serine from 3-phospho-D-glycerate: step 2/3.</text>
</comment>
<sequence length="361" mass="41023">MNTVYNFSAGPSMIPKEVLFQAKKELQNWKNSGSSVMEISHRSDEFMQVASEAEKDLRDLLNIPDSYKVLFCQGGARGQFSAVPMNLLGNIKTADYINSGYWSNSALIEARKYCIPHSINITKKVDEKISLLPMSQWNINDNSAYIHYCPNETIDGLSIYEEPIFNNKIIIGDFSSYILSRSINIENYDLIYAGAQKNIGPAGITIVILRERLIGYSSKELPSILDYKKISEYNSMFNTPPTFSWYLSGLVFKWLKKQGGLKEIEKINQKKSDLLYKKINTSNFYINNIDDKNRSQMNVVFHLLKPKLNETFLSEASALGLTALRGHRIVGGIRASIYNAMPLEGIISLVKFMSYFENRYG</sequence>
<evidence type="ECO:0000256" key="12">
    <source>
        <dbReference type="HAMAP-Rule" id="MF_00160"/>
    </source>
</evidence>
<evidence type="ECO:0000256" key="2">
    <source>
        <dbReference type="ARBA" id="ARBA00005099"/>
    </source>
</evidence>
<feature type="domain" description="Aminotransferase class V" evidence="14">
    <location>
        <begin position="4"/>
        <end position="346"/>
    </location>
</feature>
<evidence type="ECO:0000256" key="13">
    <source>
        <dbReference type="RuleBase" id="RU004505"/>
    </source>
</evidence>
<evidence type="ECO:0000256" key="3">
    <source>
        <dbReference type="ARBA" id="ARBA00006904"/>
    </source>
</evidence>
<proteinExistence type="inferred from homology"/>
<dbReference type="Pfam" id="PF00266">
    <property type="entry name" value="Aminotran_5"/>
    <property type="match status" value="1"/>
</dbReference>
<dbReference type="InterPro" id="IPR015424">
    <property type="entry name" value="PyrdxlP-dep_Trfase"/>
</dbReference>
<evidence type="ECO:0000256" key="5">
    <source>
        <dbReference type="ARBA" id="ARBA00022605"/>
    </source>
</evidence>
<feature type="binding site" evidence="12">
    <location>
        <position position="42"/>
    </location>
    <ligand>
        <name>L-glutamate</name>
        <dbReference type="ChEBI" id="CHEBI:29985"/>
    </ligand>
</feature>
<dbReference type="InterPro" id="IPR020578">
    <property type="entry name" value="Aminotrans_V_PyrdxlP_BS"/>
</dbReference>
<dbReference type="InterPro" id="IPR015421">
    <property type="entry name" value="PyrdxlP-dep_Trfase_major"/>
</dbReference>
<comment type="subunit">
    <text evidence="12">Homodimer.</text>
</comment>
<feature type="binding site" evidence="12">
    <location>
        <begin position="238"/>
        <end position="239"/>
    </location>
    <ligand>
        <name>pyridoxal 5'-phosphate</name>
        <dbReference type="ChEBI" id="CHEBI:597326"/>
    </ligand>
</feature>
<dbReference type="Gene3D" id="3.90.1150.10">
    <property type="entry name" value="Aspartate Aminotransferase, domain 1"/>
    <property type="match status" value="1"/>
</dbReference>
<name>A0AAJ5PUG6_9GAMM</name>
<comment type="caution">
    <text evidence="12">Lacks conserved residue(s) required for the propagation of feature annotation.</text>
</comment>
<dbReference type="GO" id="GO:0004648">
    <property type="term" value="F:O-phospho-L-serine:2-oxoglutarate aminotransferase activity"/>
    <property type="evidence" value="ECO:0007669"/>
    <property type="project" value="UniProtKB-UniRule"/>
</dbReference>
<evidence type="ECO:0000256" key="8">
    <source>
        <dbReference type="ARBA" id="ARBA00023096"/>
    </source>
</evidence>
<evidence type="ECO:0000256" key="9">
    <source>
        <dbReference type="ARBA" id="ARBA00023299"/>
    </source>
</evidence>
<feature type="binding site" evidence="12">
    <location>
        <position position="173"/>
    </location>
    <ligand>
        <name>pyridoxal 5'-phosphate</name>
        <dbReference type="ChEBI" id="CHEBI:597326"/>
    </ligand>
</feature>
<dbReference type="SUPFAM" id="SSF53383">
    <property type="entry name" value="PLP-dependent transferases"/>
    <property type="match status" value="1"/>
</dbReference>
<comment type="catalytic activity">
    <reaction evidence="11 12 13">
        <text>O-phospho-L-serine + 2-oxoglutarate = 3-phosphooxypyruvate + L-glutamate</text>
        <dbReference type="Rhea" id="RHEA:14329"/>
        <dbReference type="ChEBI" id="CHEBI:16810"/>
        <dbReference type="ChEBI" id="CHEBI:18110"/>
        <dbReference type="ChEBI" id="CHEBI:29985"/>
        <dbReference type="ChEBI" id="CHEBI:57524"/>
        <dbReference type="EC" id="2.6.1.52"/>
    </reaction>
</comment>
<feature type="binding site" evidence="12">
    <location>
        <begin position="76"/>
        <end position="77"/>
    </location>
    <ligand>
        <name>pyridoxal 5'-phosphate</name>
        <dbReference type="ChEBI" id="CHEBI:597326"/>
    </ligand>
</feature>
<protein>
    <recommendedName>
        <fullName evidence="12">Phosphoserine aminotransferase</fullName>
        <ecNumber evidence="12">2.6.1.52</ecNumber>
    </recommendedName>
    <alternativeName>
        <fullName evidence="12">Phosphohydroxythreonine aminotransferase</fullName>
        <shortName evidence="12">PSAT</shortName>
    </alternativeName>
</protein>
<dbReference type="AlphaFoldDB" id="A0AAJ5PUG6"/>
<dbReference type="InterPro" id="IPR022278">
    <property type="entry name" value="Pser_aminoTfrase"/>
</dbReference>
<dbReference type="InterPro" id="IPR000192">
    <property type="entry name" value="Aminotrans_V_dom"/>
</dbReference>
<keyword evidence="7 12" id="KW-0663">Pyridoxal phosphate</keyword>
<dbReference type="EMBL" id="CP113406">
    <property type="protein sequence ID" value="WAI18697.1"/>
    <property type="molecule type" value="Genomic_DNA"/>
</dbReference>
<dbReference type="InterPro" id="IPR015422">
    <property type="entry name" value="PyrdxlP-dep_Trfase_small"/>
</dbReference>
<dbReference type="GO" id="GO:0008615">
    <property type="term" value="P:pyridoxine biosynthetic process"/>
    <property type="evidence" value="ECO:0007669"/>
    <property type="project" value="UniProtKB-UniRule"/>
</dbReference>
<dbReference type="NCBIfam" id="NF003764">
    <property type="entry name" value="PRK05355.1"/>
    <property type="match status" value="1"/>
</dbReference>
<dbReference type="HAMAP" id="MF_00160">
    <property type="entry name" value="SerC_aminotrans_5"/>
    <property type="match status" value="1"/>
</dbReference>
<evidence type="ECO:0000259" key="14">
    <source>
        <dbReference type="Pfam" id="PF00266"/>
    </source>
</evidence>
<dbReference type="EC" id="2.6.1.52" evidence="12"/>
<dbReference type="GO" id="GO:0006564">
    <property type="term" value="P:L-serine biosynthetic process"/>
    <property type="evidence" value="ECO:0007669"/>
    <property type="project" value="UniProtKB-UniRule"/>
</dbReference>
<accession>A0AAJ5PUG6</accession>
<gene>
    <name evidence="12 15" type="primary">serC</name>
    <name evidence="15" type="ORF">OW720_01610</name>
</gene>
<comment type="subcellular location">
    <subcellularLocation>
        <location evidence="12">Cytoplasm</location>
    </subcellularLocation>
</comment>
<evidence type="ECO:0000256" key="10">
    <source>
        <dbReference type="ARBA" id="ARBA00047630"/>
    </source>
</evidence>
<evidence type="ECO:0000256" key="4">
    <source>
        <dbReference type="ARBA" id="ARBA00022576"/>
    </source>
</evidence>
<dbReference type="GO" id="GO:0030170">
    <property type="term" value="F:pyridoxal phosphate binding"/>
    <property type="evidence" value="ECO:0007669"/>
    <property type="project" value="UniProtKB-UniRule"/>
</dbReference>
<dbReference type="NCBIfam" id="TIGR01364">
    <property type="entry name" value="serC_1"/>
    <property type="match status" value="1"/>
</dbReference>
<keyword evidence="5 12" id="KW-0028">Amino-acid biosynthesis</keyword>
<evidence type="ECO:0000256" key="1">
    <source>
        <dbReference type="ARBA" id="ARBA00004915"/>
    </source>
</evidence>
<dbReference type="PIRSF" id="PIRSF000525">
    <property type="entry name" value="SerC"/>
    <property type="match status" value="1"/>
</dbReference>